<evidence type="ECO:0000256" key="1">
    <source>
        <dbReference type="SAM" id="SignalP"/>
    </source>
</evidence>
<comment type="caution">
    <text evidence="2">The sequence shown here is derived from an EMBL/GenBank/DDBJ whole genome shotgun (WGS) entry which is preliminary data.</text>
</comment>
<evidence type="ECO:0008006" key="4">
    <source>
        <dbReference type="Google" id="ProtNLM"/>
    </source>
</evidence>
<sequence length="173" mass="18792">MHISLSYNPVLLPAAVTLLISLLLQDVESDCHPTPTLRRDVQIQLKAWLQSLRDSPCLPGPIVVAECICSRIRFKRTRAAGEMEAAGSHSPLTASTVFSPAANKAALALTLCICQRPFPSRCMSVKPLYLNFPCGSGVPRLRHLASWLQAVESAPPAELHSPISAPPFTARHH</sequence>
<name>A0A9N7VBP2_PLEPL</name>
<evidence type="ECO:0000313" key="3">
    <source>
        <dbReference type="Proteomes" id="UP001153269"/>
    </source>
</evidence>
<evidence type="ECO:0000313" key="2">
    <source>
        <dbReference type="EMBL" id="CAB1447895.1"/>
    </source>
</evidence>
<keyword evidence="1" id="KW-0732">Signal</keyword>
<reference evidence="2" key="1">
    <citation type="submission" date="2020-03" db="EMBL/GenBank/DDBJ databases">
        <authorList>
            <person name="Weist P."/>
        </authorList>
    </citation>
    <scope>NUCLEOTIDE SEQUENCE</scope>
</reference>
<organism evidence="2 3">
    <name type="scientific">Pleuronectes platessa</name>
    <name type="common">European plaice</name>
    <dbReference type="NCBI Taxonomy" id="8262"/>
    <lineage>
        <taxon>Eukaryota</taxon>
        <taxon>Metazoa</taxon>
        <taxon>Chordata</taxon>
        <taxon>Craniata</taxon>
        <taxon>Vertebrata</taxon>
        <taxon>Euteleostomi</taxon>
        <taxon>Actinopterygii</taxon>
        <taxon>Neopterygii</taxon>
        <taxon>Teleostei</taxon>
        <taxon>Neoteleostei</taxon>
        <taxon>Acanthomorphata</taxon>
        <taxon>Carangaria</taxon>
        <taxon>Pleuronectiformes</taxon>
        <taxon>Pleuronectoidei</taxon>
        <taxon>Pleuronectidae</taxon>
        <taxon>Pleuronectes</taxon>
    </lineage>
</organism>
<feature type="chain" id="PRO_5040146990" description="Secreted protein" evidence="1">
    <location>
        <begin position="30"/>
        <end position="173"/>
    </location>
</feature>
<proteinExistence type="predicted"/>
<dbReference type="EMBL" id="CADEAL010003959">
    <property type="protein sequence ID" value="CAB1447895.1"/>
    <property type="molecule type" value="Genomic_DNA"/>
</dbReference>
<accession>A0A9N7VBP2</accession>
<feature type="signal peptide" evidence="1">
    <location>
        <begin position="1"/>
        <end position="29"/>
    </location>
</feature>
<protein>
    <recommendedName>
        <fullName evidence="4">Secreted protein</fullName>
    </recommendedName>
</protein>
<dbReference type="AlphaFoldDB" id="A0A9N7VBP2"/>
<gene>
    <name evidence="2" type="ORF">PLEPLA_LOCUS35563</name>
</gene>
<dbReference type="Proteomes" id="UP001153269">
    <property type="component" value="Unassembled WGS sequence"/>
</dbReference>
<keyword evidence="3" id="KW-1185">Reference proteome</keyword>